<organism evidence="1 2">
    <name type="scientific">Tanacetum coccineum</name>
    <dbReference type="NCBI Taxonomy" id="301880"/>
    <lineage>
        <taxon>Eukaryota</taxon>
        <taxon>Viridiplantae</taxon>
        <taxon>Streptophyta</taxon>
        <taxon>Embryophyta</taxon>
        <taxon>Tracheophyta</taxon>
        <taxon>Spermatophyta</taxon>
        <taxon>Magnoliopsida</taxon>
        <taxon>eudicotyledons</taxon>
        <taxon>Gunneridae</taxon>
        <taxon>Pentapetalae</taxon>
        <taxon>asterids</taxon>
        <taxon>campanulids</taxon>
        <taxon>Asterales</taxon>
        <taxon>Asteraceae</taxon>
        <taxon>Asteroideae</taxon>
        <taxon>Anthemideae</taxon>
        <taxon>Anthemidinae</taxon>
        <taxon>Tanacetum</taxon>
    </lineage>
</organism>
<name>A0ABQ5FLS1_9ASTR</name>
<sequence>MIFKQLSEIQNFKQNDGESLFDTWERYNNLLFKCPFHDLNDHQKVNTFYNGLNNQTQQTVNANGLIPGMTASDALKSIQKLVEHSHKWYCEENHMTTTAPLLIIIEKLQLLNHEMEELTVDFRKLNTDDDRKSYYVEVKRIRSSKIDYDKTFTEPSNRLTNLKGKFEQLTEGNLAKDKGNPK</sequence>
<gene>
    <name evidence="1" type="ORF">Tco_1015388</name>
</gene>
<dbReference type="PANTHER" id="PTHR33223:SF11">
    <property type="entry name" value="ELEMENT PROTEIN, PUTATIVE-RELATED"/>
    <property type="match status" value="1"/>
</dbReference>
<reference evidence="1" key="2">
    <citation type="submission" date="2022-01" db="EMBL/GenBank/DDBJ databases">
        <authorList>
            <person name="Yamashiro T."/>
            <person name="Shiraishi A."/>
            <person name="Satake H."/>
            <person name="Nakayama K."/>
        </authorList>
    </citation>
    <scope>NUCLEOTIDE SEQUENCE</scope>
</reference>
<accession>A0ABQ5FLS1</accession>
<evidence type="ECO:0008006" key="3">
    <source>
        <dbReference type="Google" id="ProtNLM"/>
    </source>
</evidence>
<comment type="caution">
    <text evidence="1">The sequence shown here is derived from an EMBL/GenBank/DDBJ whole genome shotgun (WGS) entry which is preliminary data.</text>
</comment>
<keyword evidence="2" id="KW-1185">Reference proteome</keyword>
<proteinExistence type="predicted"/>
<dbReference type="Proteomes" id="UP001151760">
    <property type="component" value="Unassembled WGS sequence"/>
</dbReference>
<evidence type="ECO:0000313" key="2">
    <source>
        <dbReference type="Proteomes" id="UP001151760"/>
    </source>
</evidence>
<protein>
    <recommendedName>
        <fullName evidence="3">Retrotransposon gag domain-containing protein</fullName>
    </recommendedName>
</protein>
<evidence type="ECO:0000313" key="1">
    <source>
        <dbReference type="EMBL" id="GJT63908.1"/>
    </source>
</evidence>
<dbReference type="EMBL" id="BQNB010017500">
    <property type="protein sequence ID" value="GJT63908.1"/>
    <property type="molecule type" value="Genomic_DNA"/>
</dbReference>
<reference evidence="1" key="1">
    <citation type="journal article" date="2022" name="Int. J. Mol. Sci.">
        <title>Draft Genome of Tanacetum Coccineum: Genomic Comparison of Closely Related Tanacetum-Family Plants.</title>
        <authorList>
            <person name="Yamashiro T."/>
            <person name="Shiraishi A."/>
            <person name="Nakayama K."/>
            <person name="Satake H."/>
        </authorList>
    </citation>
    <scope>NUCLEOTIDE SEQUENCE</scope>
</reference>
<dbReference type="PANTHER" id="PTHR33223">
    <property type="entry name" value="CCHC-TYPE DOMAIN-CONTAINING PROTEIN"/>
    <property type="match status" value="1"/>
</dbReference>